<evidence type="ECO:0000256" key="3">
    <source>
        <dbReference type="ARBA" id="ARBA00015926"/>
    </source>
</evidence>
<evidence type="ECO:0000256" key="10">
    <source>
        <dbReference type="ARBA" id="ARBA00042129"/>
    </source>
</evidence>
<keyword evidence="4 12" id="KW-0240">DNA-directed RNA polymerase</keyword>
<dbReference type="GO" id="GO:0005665">
    <property type="term" value="C:RNA polymerase II, core complex"/>
    <property type="evidence" value="ECO:0007669"/>
    <property type="project" value="TreeGrafter"/>
</dbReference>
<dbReference type="InterPro" id="IPR034012">
    <property type="entry name" value="Zn_ribbon_RPB9_C"/>
</dbReference>
<dbReference type="SMART" id="SM00661">
    <property type="entry name" value="RPOL9"/>
    <property type="match status" value="1"/>
</dbReference>
<dbReference type="GO" id="GO:0006367">
    <property type="term" value="P:transcription initiation at RNA polymerase II promoter"/>
    <property type="evidence" value="ECO:0007669"/>
    <property type="project" value="TreeGrafter"/>
</dbReference>
<dbReference type="InterPro" id="IPR001529">
    <property type="entry name" value="Zn_ribbon_RPB9"/>
</dbReference>
<evidence type="ECO:0000256" key="6">
    <source>
        <dbReference type="ARBA" id="ARBA00022771"/>
    </source>
</evidence>
<dbReference type="AlphaFoldDB" id="A0AA39R0W2"/>
<dbReference type="Gene3D" id="2.20.25.10">
    <property type="match status" value="2"/>
</dbReference>
<dbReference type="GO" id="GO:0006283">
    <property type="term" value="P:transcription-coupled nucleotide-excision repair"/>
    <property type="evidence" value="ECO:0007669"/>
    <property type="project" value="TreeGrafter"/>
</dbReference>
<dbReference type="PROSITE" id="PS51133">
    <property type="entry name" value="ZF_TFIIS_2"/>
    <property type="match status" value="1"/>
</dbReference>
<evidence type="ECO:0000256" key="1">
    <source>
        <dbReference type="ARBA" id="ARBA00004604"/>
    </source>
</evidence>
<comment type="similarity">
    <text evidence="12">Belongs to the archaeal rpoM/eukaryotic RPA12/RPB9/RPC11 RNA polymerase family.</text>
</comment>
<evidence type="ECO:0000256" key="5">
    <source>
        <dbReference type="ARBA" id="ARBA00022723"/>
    </source>
</evidence>
<feature type="region of interest" description="Disordered" evidence="13">
    <location>
        <begin position="1"/>
        <end position="20"/>
    </location>
</feature>
<evidence type="ECO:0000256" key="11">
    <source>
        <dbReference type="PROSITE-ProRule" id="PRU00472"/>
    </source>
</evidence>
<evidence type="ECO:0000256" key="4">
    <source>
        <dbReference type="ARBA" id="ARBA00022478"/>
    </source>
</evidence>
<organism evidence="15 16">
    <name type="scientific">Cladonia borealis</name>
    <dbReference type="NCBI Taxonomy" id="184061"/>
    <lineage>
        <taxon>Eukaryota</taxon>
        <taxon>Fungi</taxon>
        <taxon>Dikarya</taxon>
        <taxon>Ascomycota</taxon>
        <taxon>Pezizomycotina</taxon>
        <taxon>Lecanoromycetes</taxon>
        <taxon>OSLEUM clade</taxon>
        <taxon>Lecanoromycetidae</taxon>
        <taxon>Lecanorales</taxon>
        <taxon>Lecanorineae</taxon>
        <taxon>Cladoniaceae</taxon>
        <taxon>Cladonia</taxon>
    </lineage>
</organism>
<dbReference type="GO" id="GO:0003899">
    <property type="term" value="F:DNA-directed RNA polymerase activity"/>
    <property type="evidence" value="ECO:0007669"/>
    <property type="project" value="InterPro"/>
</dbReference>
<dbReference type="FunFam" id="2.20.25.10:FF:000008">
    <property type="entry name" value="DNA-directed RNA polymerase II subunit RPB9"/>
    <property type="match status" value="1"/>
</dbReference>
<comment type="subcellular location">
    <subcellularLocation>
        <location evidence="1">Nucleus</location>
        <location evidence="1">Nucleolus</location>
    </subcellularLocation>
</comment>
<dbReference type="GO" id="GO:0003676">
    <property type="term" value="F:nucleic acid binding"/>
    <property type="evidence" value="ECO:0007669"/>
    <property type="project" value="InterPro"/>
</dbReference>
<evidence type="ECO:0000313" key="16">
    <source>
        <dbReference type="Proteomes" id="UP001166286"/>
    </source>
</evidence>
<keyword evidence="5 12" id="KW-0479">Metal-binding</keyword>
<dbReference type="GO" id="GO:0001193">
    <property type="term" value="P:maintenance of transcriptional fidelity during transcription elongation by RNA polymerase II"/>
    <property type="evidence" value="ECO:0007669"/>
    <property type="project" value="TreeGrafter"/>
</dbReference>
<dbReference type="CDD" id="cd10508">
    <property type="entry name" value="Zn-ribbon_RPB9"/>
    <property type="match status" value="1"/>
</dbReference>
<evidence type="ECO:0000256" key="8">
    <source>
        <dbReference type="ARBA" id="ARBA00023163"/>
    </source>
</evidence>
<dbReference type="GO" id="GO:0008270">
    <property type="term" value="F:zinc ion binding"/>
    <property type="evidence" value="ECO:0007669"/>
    <property type="project" value="UniProtKB-KW"/>
</dbReference>
<sequence length="135" mass="15223">MSSPAALSPPSTSTNNNNNKLPQEQITFRFCRECSNMLYPKEDRMTSKLMFACRTCQFSEEAQSSCVFRNNMYNTVGETADVTQDVGSDPTLPRSNRHCTNCNETECVFFQSQQRSADTGMKLFFVCCSCGTIFQ</sequence>
<dbReference type="SUPFAM" id="SSF57783">
    <property type="entry name" value="Zinc beta-ribbon"/>
    <property type="match status" value="2"/>
</dbReference>
<keyword evidence="6 11" id="KW-0863">Zinc-finger</keyword>
<dbReference type="Proteomes" id="UP001166286">
    <property type="component" value="Unassembled WGS sequence"/>
</dbReference>
<gene>
    <name evidence="15" type="ORF">JMJ35_006273</name>
</gene>
<dbReference type="EMBL" id="JAFEKC020000013">
    <property type="protein sequence ID" value="KAK0511700.1"/>
    <property type="molecule type" value="Genomic_DNA"/>
</dbReference>
<comment type="caution">
    <text evidence="15">The sequence shown here is derived from an EMBL/GenBank/DDBJ whole genome shotgun (WGS) entry which is preliminary data.</text>
</comment>
<dbReference type="InterPro" id="IPR001222">
    <property type="entry name" value="Znf_TFIIS"/>
</dbReference>
<dbReference type="Pfam" id="PF02150">
    <property type="entry name" value="Zn_ribbon_RPB9"/>
    <property type="match status" value="1"/>
</dbReference>
<evidence type="ECO:0000313" key="15">
    <source>
        <dbReference type="EMBL" id="KAK0511700.1"/>
    </source>
</evidence>
<dbReference type="PROSITE" id="PS00466">
    <property type="entry name" value="ZF_TFIIS_1"/>
    <property type="match status" value="1"/>
</dbReference>
<evidence type="ECO:0000256" key="9">
    <source>
        <dbReference type="ARBA" id="ARBA00023242"/>
    </source>
</evidence>
<evidence type="ECO:0000256" key="13">
    <source>
        <dbReference type="SAM" id="MobiDB-lite"/>
    </source>
</evidence>
<dbReference type="PANTHER" id="PTHR11239:SF1">
    <property type="entry name" value="DNA-DIRECTED RNA POLYMERASE II SUBUNIT RPB9"/>
    <property type="match status" value="1"/>
</dbReference>
<keyword evidence="16" id="KW-1185">Reference proteome</keyword>
<feature type="domain" description="TFIIS-type" evidence="14">
    <location>
        <begin position="95"/>
        <end position="135"/>
    </location>
</feature>
<keyword evidence="9" id="KW-0539">Nucleus</keyword>
<feature type="compositionally biased region" description="Low complexity" evidence="13">
    <location>
        <begin position="1"/>
        <end position="19"/>
    </location>
</feature>
<accession>A0AA39R0W2</accession>
<dbReference type="FunFam" id="2.20.25.10:FF:000016">
    <property type="entry name" value="DNA-directed RNA polymerase II subunit RPB9"/>
    <property type="match status" value="1"/>
</dbReference>
<reference evidence="15" key="1">
    <citation type="submission" date="2023-03" db="EMBL/GenBank/DDBJ databases">
        <title>Complete genome of Cladonia borealis.</title>
        <authorList>
            <person name="Park H."/>
        </authorList>
    </citation>
    <scope>NUCLEOTIDE SEQUENCE</scope>
    <source>
        <strain evidence="15">ANT050790</strain>
    </source>
</reference>
<keyword evidence="8 12" id="KW-0804">Transcription</keyword>
<evidence type="ECO:0000256" key="2">
    <source>
        <dbReference type="ARBA" id="ARBA00011730"/>
    </source>
</evidence>
<dbReference type="Pfam" id="PF01096">
    <property type="entry name" value="Zn_ribbon_TFIIS"/>
    <property type="match status" value="1"/>
</dbReference>
<dbReference type="GO" id="GO:0005730">
    <property type="term" value="C:nucleolus"/>
    <property type="evidence" value="ECO:0007669"/>
    <property type="project" value="UniProtKB-SubCell"/>
</dbReference>
<evidence type="ECO:0000259" key="14">
    <source>
        <dbReference type="PROSITE" id="PS51133"/>
    </source>
</evidence>
<evidence type="ECO:0000256" key="7">
    <source>
        <dbReference type="ARBA" id="ARBA00022833"/>
    </source>
</evidence>
<keyword evidence="7" id="KW-0862">Zinc</keyword>
<dbReference type="PANTHER" id="PTHR11239">
    <property type="entry name" value="DNA-DIRECTED RNA POLYMERASE"/>
    <property type="match status" value="1"/>
</dbReference>
<dbReference type="SMART" id="SM00440">
    <property type="entry name" value="ZnF_C2C2"/>
    <property type="match status" value="1"/>
</dbReference>
<proteinExistence type="inferred from homology"/>
<protein>
    <recommendedName>
        <fullName evidence="3">DNA-directed RNA polymerase II subunit RPB9</fullName>
    </recommendedName>
    <alternativeName>
        <fullName evidence="10">DNA-directed RNA polymerase II subunit 9</fullName>
    </alternativeName>
</protein>
<name>A0AA39R0W2_9LECA</name>
<evidence type="ECO:0000256" key="12">
    <source>
        <dbReference type="RuleBase" id="RU003474"/>
    </source>
</evidence>
<comment type="subunit">
    <text evidence="2">Component of the RNA polymerase II (Pol II) complex consisting of 12 subunits.</text>
</comment>
<dbReference type="InterPro" id="IPR012164">
    <property type="entry name" value="Rpa12/Rpb9/Rpc10/TFS"/>
</dbReference>